<dbReference type="GO" id="GO:0006433">
    <property type="term" value="P:prolyl-tRNA aminoacylation"/>
    <property type="evidence" value="ECO:0007669"/>
    <property type="project" value="UniProtKB-UniRule"/>
</dbReference>
<dbReference type="PRINTS" id="PR01046">
    <property type="entry name" value="TRNASYNTHPRO"/>
</dbReference>
<dbReference type="InterPro" id="IPR036754">
    <property type="entry name" value="YbaK/aa-tRNA-synt-asso_dom_sf"/>
</dbReference>
<evidence type="ECO:0000259" key="11">
    <source>
        <dbReference type="PROSITE" id="PS50862"/>
    </source>
</evidence>
<name>A0A7C4YGX6_UNCW3</name>
<accession>A0A7C4YGX6</accession>
<dbReference type="InterPro" id="IPR036621">
    <property type="entry name" value="Anticodon-bd_dom_sf"/>
</dbReference>
<dbReference type="Gene3D" id="3.90.960.10">
    <property type="entry name" value="YbaK/aminoacyl-tRNA synthetase-associated domain"/>
    <property type="match status" value="1"/>
</dbReference>
<dbReference type="GO" id="GO:0005829">
    <property type="term" value="C:cytosol"/>
    <property type="evidence" value="ECO:0007669"/>
    <property type="project" value="TreeGrafter"/>
</dbReference>
<dbReference type="Pfam" id="PF00587">
    <property type="entry name" value="tRNA-synt_2b"/>
    <property type="match status" value="1"/>
</dbReference>
<dbReference type="CDD" id="cd00861">
    <property type="entry name" value="ProRS_anticodon_short"/>
    <property type="match status" value="1"/>
</dbReference>
<evidence type="ECO:0000256" key="6">
    <source>
        <dbReference type="ARBA" id="ARBA00022840"/>
    </source>
</evidence>
<keyword evidence="4 10" id="KW-0436">Ligase</keyword>
<evidence type="ECO:0000313" key="12">
    <source>
        <dbReference type="EMBL" id="HGW91547.1"/>
    </source>
</evidence>
<dbReference type="InterPro" id="IPR004154">
    <property type="entry name" value="Anticodon-bd"/>
</dbReference>
<keyword evidence="3 10" id="KW-0963">Cytoplasm</keyword>
<evidence type="ECO:0000256" key="10">
    <source>
        <dbReference type="HAMAP-Rule" id="MF_01569"/>
    </source>
</evidence>
<dbReference type="Pfam" id="PF04073">
    <property type="entry name" value="tRNA_edit"/>
    <property type="match status" value="1"/>
</dbReference>
<dbReference type="InterPro" id="IPR002316">
    <property type="entry name" value="Pro-tRNA-ligase_IIa"/>
</dbReference>
<organism evidence="12">
    <name type="scientific">candidate division WOR-3 bacterium</name>
    <dbReference type="NCBI Taxonomy" id="2052148"/>
    <lineage>
        <taxon>Bacteria</taxon>
        <taxon>Bacteria division WOR-3</taxon>
    </lineage>
</organism>
<dbReference type="AlphaFoldDB" id="A0A7C4YGX6"/>
<evidence type="ECO:0000256" key="5">
    <source>
        <dbReference type="ARBA" id="ARBA00022741"/>
    </source>
</evidence>
<comment type="caution">
    <text evidence="12">The sequence shown here is derived from an EMBL/GenBank/DDBJ whole genome shotgun (WGS) entry which is preliminary data.</text>
</comment>
<dbReference type="InterPro" id="IPR006195">
    <property type="entry name" value="aa-tRNA-synth_II"/>
</dbReference>
<comment type="subcellular location">
    <subcellularLocation>
        <location evidence="1 10">Cytoplasm</location>
    </subcellularLocation>
</comment>
<comment type="function">
    <text evidence="10">Catalyzes the attachment of proline to tRNA(Pro) in a two-step reaction: proline is first activated by ATP to form Pro-AMP and then transferred to the acceptor end of tRNA(Pro). As ProRS can inadvertently accommodate and process non-cognate amino acids such as alanine and cysteine, to avoid such errors it has two additional distinct editing activities against alanine. One activity is designated as 'pretransfer' editing and involves the tRNA(Pro)-independent hydrolysis of activated Ala-AMP. The other activity is designated 'posttransfer' editing and involves deacylation of mischarged Ala-tRNA(Pro). The misacylated Cys-tRNA(Pro) is not edited by ProRS.</text>
</comment>
<dbReference type="InterPro" id="IPR002314">
    <property type="entry name" value="aa-tRNA-synt_IIb"/>
</dbReference>
<evidence type="ECO:0000256" key="3">
    <source>
        <dbReference type="ARBA" id="ARBA00022490"/>
    </source>
</evidence>
<sequence>MRWSQIYIPTLKEIPKDANNISHILLLRGGFIKPISSGVYAYLPLGWRVLKKIIDIVREEMDRIGAQELLLPALTPKEIWEKTGRWKEYGDEMFRLKDRKEREYALAPTHEEIMTELARLDIKSYKDLPQIWYQIQIKYRDELRPRGAVLRARTFIMMDSYSFDVDEAGLDKSYNLHYDAYVRIFERVKLKTIVVSASSGIMGGSESHEFMVPSESGEDNIVFCEKCGYSSNVDVADTEFLLFPQNSSKLDIVHTPVSGSVKDVSEFLSIPEYMLMKSLLFIDKNGEPFFVLIRGDYDINENKFIKIFGDARPANDEEIKRYTGAQKGYISPVGLNIKSYADITLKDGKNLVSGANKDDYHYKGIEIGRDFKIADFVDVRNVKEGELCKRCGSPVVMKRTIELGHIFKLGKKYSQAIGANFQDKDGRLKPITMGSYGIGIERIMATAIEVYNDKDGIIWPYSISPFDCILTLLDIRDNKSLEISEKIYNILSRKYDILYDDRDIGPGSKFKDADLIGVPVRITIGPKTMKEGKVEISQRGKDFKEKIEPEKIEENMERIWKNLKS</sequence>
<dbReference type="SUPFAM" id="SSF55826">
    <property type="entry name" value="YbaK/ProRS associated domain"/>
    <property type="match status" value="1"/>
</dbReference>
<evidence type="ECO:0000256" key="7">
    <source>
        <dbReference type="ARBA" id="ARBA00022917"/>
    </source>
</evidence>
<dbReference type="GO" id="GO:0005524">
    <property type="term" value="F:ATP binding"/>
    <property type="evidence" value="ECO:0007669"/>
    <property type="project" value="UniProtKB-UniRule"/>
</dbReference>
<evidence type="ECO:0000256" key="8">
    <source>
        <dbReference type="ARBA" id="ARBA00023146"/>
    </source>
</evidence>
<dbReference type="Gene3D" id="3.40.50.800">
    <property type="entry name" value="Anticodon-binding domain"/>
    <property type="match status" value="1"/>
</dbReference>
<dbReference type="EC" id="6.1.1.15" evidence="10"/>
<reference evidence="12" key="1">
    <citation type="journal article" date="2020" name="mSystems">
        <title>Genome- and Community-Level Interaction Insights into Carbon Utilization and Element Cycling Functions of Hydrothermarchaeota in Hydrothermal Sediment.</title>
        <authorList>
            <person name="Zhou Z."/>
            <person name="Liu Y."/>
            <person name="Xu W."/>
            <person name="Pan J."/>
            <person name="Luo Z.H."/>
            <person name="Li M."/>
        </authorList>
    </citation>
    <scope>NUCLEOTIDE SEQUENCE [LARGE SCALE GENOMIC DNA]</scope>
    <source>
        <strain evidence="12">SpSt-780</strain>
    </source>
</reference>
<dbReference type="HAMAP" id="MF_01569">
    <property type="entry name" value="Pro_tRNA_synth_type1"/>
    <property type="match status" value="1"/>
</dbReference>
<dbReference type="InterPro" id="IPR004500">
    <property type="entry name" value="Pro-tRNA-synth_IIa_bac-type"/>
</dbReference>
<dbReference type="GO" id="GO:0002161">
    <property type="term" value="F:aminoacyl-tRNA deacylase activity"/>
    <property type="evidence" value="ECO:0007669"/>
    <property type="project" value="InterPro"/>
</dbReference>
<dbReference type="PANTHER" id="PTHR42753:SF2">
    <property type="entry name" value="PROLINE--TRNA LIGASE"/>
    <property type="match status" value="1"/>
</dbReference>
<dbReference type="CDD" id="cd04334">
    <property type="entry name" value="ProRS-INS"/>
    <property type="match status" value="1"/>
</dbReference>
<dbReference type="PROSITE" id="PS50862">
    <property type="entry name" value="AA_TRNA_LIGASE_II"/>
    <property type="match status" value="1"/>
</dbReference>
<dbReference type="InterPro" id="IPR023717">
    <property type="entry name" value="Pro-tRNA-Synthase_IIa_type1"/>
</dbReference>
<dbReference type="PANTHER" id="PTHR42753">
    <property type="entry name" value="MITOCHONDRIAL RIBOSOME PROTEIN L39/PROLYL-TRNA LIGASE FAMILY MEMBER"/>
    <property type="match status" value="1"/>
</dbReference>
<dbReference type="InterPro" id="IPR045864">
    <property type="entry name" value="aa-tRNA-synth_II/BPL/LPL"/>
</dbReference>
<dbReference type="InterPro" id="IPR007214">
    <property type="entry name" value="YbaK/aa-tRNA-synth-assoc-dom"/>
</dbReference>
<dbReference type="SUPFAM" id="SSF55681">
    <property type="entry name" value="Class II aaRS and biotin synthetases"/>
    <property type="match status" value="1"/>
</dbReference>
<dbReference type="Gene3D" id="3.30.930.10">
    <property type="entry name" value="Bira Bifunctional Protein, Domain 2"/>
    <property type="match status" value="2"/>
</dbReference>
<dbReference type="Pfam" id="PF03129">
    <property type="entry name" value="HGTP_anticodon"/>
    <property type="match status" value="1"/>
</dbReference>
<keyword evidence="7 10" id="KW-0648">Protein biosynthesis</keyword>
<comment type="catalytic activity">
    <reaction evidence="9 10">
        <text>tRNA(Pro) + L-proline + ATP = L-prolyl-tRNA(Pro) + AMP + diphosphate</text>
        <dbReference type="Rhea" id="RHEA:14305"/>
        <dbReference type="Rhea" id="RHEA-COMP:9700"/>
        <dbReference type="Rhea" id="RHEA-COMP:9702"/>
        <dbReference type="ChEBI" id="CHEBI:30616"/>
        <dbReference type="ChEBI" id="CHEBI:33019"/>
        <dbReference type="ChEBI" id="CHEBI:60039"/>
        <dbReference type="ChEBI" id="CHEBI:78442"/>
        <dbReference type="ChEBI" id="CHEBI:78532"/>
        <dbReference type="ChEBI" id="CHEBI:456215"/>
        <dbReference type="EC" id="6.1.1.15"/>
    </reaction>
</comment>
<comment type="domain">
    <text evidence="10">Consists of three domains: the N-terminal catalytic domain, the editing domain and the C-terminal anticodon-binding domain.</text>
</comment>
<gene>
    <name evidence="10" type="primary">proS</name>
    <name evidence="12" type="ORF">ENV67_03280</name>
</gene>
<comment type="subunit">
    <text evidence="2 10">Homodimer.</text>
</comment>
<dbReference type="InterPro" id="IPR033730">
    <property type="entry name" value="ProRS_core_prok"/>
</dbReference>
<protein>
    <recommendedName>
        <fullName evidence="10">Proline--tRNA ligase</fullName>
        <ecNumber evidence="10">6.1.1.15</ecNumber>
    </recommendedName>
    <alternativeName>
        <fullName evidence="10">Prolyl-tRNA synthetase</fullName>
        <shortName evidence="10">ProRS</shortName>
    </alternativeName>
</protein>
<dbReference type="CDD" id="cd00779">
    <property type="entry name" value="ProRS_core_prok"/>
    <property type="match status" value="1"/>
</dbReference>
<evidence type="ECO:0000256" key="1">
    <source>
        <dbReference type="ARBA" id="ARBA00004496"/>
    </source>
</evidence>
<dbReference type="InterPro" id="IPR044140">
    <property type="entry name" value="ProRS_anticodon_short"/>
</dbReference>
<proteinExistence type="inferred from homology"/>
<dbReference type="SUPFAM" id="SSF52954">
    <property type="entry name" value="Class II aaRS ABD-related"/>
    <property type="match status" value="1"/>
</dbReference>
<keyword evidence="8 10" id="KW-0030">Aminoacyl-tRNA synthetase</keyword>
<keyword evidence="5 10" id="KW-0547">Nucleotide-binding</keyword>
<evidence type="ECO:0000256" key="9">
    <source>
        <dbReference type="ARBA" id="ARBA00047671"/>
    </source>
</evidence>
<evidence type="ECO:0000256" key="2">
    <source>
        <dbReference type="ARBA" id="ARBA00011738"/>
    </source>
</evidence>
<dbReference type="InterPro" id="IPR050062">
    <property type="entry name" value="Pro-tRNA_synthetase"/>
</dbReference>
<feature type="domain" description="Aminoacyl-transfer RNA synthetases class-II family profile" evidence="11">
    <location>
        <begin position="38"/>
        <end position="460"/>
    </location>
</feature>
<dbReference type="NCBIfam" id="NF006625">
    <property type="entry name" value="PRK09194.1"/>
    <property type="match status" value="1"/>
</dbReference>
<keyword evidence="6 10" id="KW-0067">ATP-binding</keyword>
<dbReference type="NCBIfam" id="TIGR00409">
    <property type="entry name" value="proS_fam_II"/>
    <property type="match status" value="1"/>
</dbReference>
<evidence type="ECO:0000256" key="4">
    <source>
        <dbReference type="ARBA" id="ARBA00022598"/>
    </source>
</evidence>
<dbReference type="GO" id="GO:0004827">
    <property type="term" value="F:proline-tRNA ligase activity"/>
    <property type="evidence" value="ECO:0007669"/>
    <property type="project" value="UniProtKB-UniRule"/>
</dbReference>
<comment type="similarity">
    <text evidence="10">Belongs to the class-II aminoacyl-tRNA synthetase family. ProS type 1 subfamily.</text>
</comment>
<dbReference type="EMBL" id="DTHG01000037">
    <property type="protein sequence ID" value="HGW91547.1"/>
    <property type="molecule type" value="Genomic_DNA"/>
</dbReference>